<dbReference type="GO" id="GO:0005737">
    <property type="term" value="C:cytoplasm"/>
    <property type="evidence" value="ECO:0007669"/>
    <property type="project" value="UniProtKB-SubCell"/>
</dbReference>
<evidence type="ECO:0000313" key="15">
    <source>
        <dbReference type="EMBL" id="OGG27352.1"/>
    </source>
</evidence>
<dbReference type="Pfam" id="PF01634">
    <property type="entry name" value="HisG"/>
    <property type="match status" value="1"/>
</dbReference>
<keyword evidence="6" id="KW-0028">Amino-acid biosynthesis</keyword>
<evidence type="ECO:0000256" key="4">
    <source>
        <dbReference type="ARBA" id="ARBA00011946"/>
    </source>
</evidence>
<organism evidence="15 16">
    <name type="scientific">Candidatus Gottesmanbacteria bacterium RIFCSPLOWO2_01_FULL_39_12b</name>
    <dbReference type="NCBI Taxonomy" id="1798388"/>
    <lineage>
        <taxon>Bacteria</taxon>
        <taxon>Candidatus Gottesmaniibacteriota</taxon>
    </lineage>
</organism>
<dbReference type="Gene3D" id="3.40.190.10">
    <property type="entry name" value="Periplasmic binding protein-like II"/>
    <property type="match status" value="2"/>
</dbReference>
<keyword evidence="10" id="KW-0067">ATP-binding</keyword>
<keyword evidence="8 15" id="KW-0808">Transferase</keyword>
<evidence type="ECO:0000313" key="16">
    <source>
        <dbReference type="Proteomes" id="UP000176609"/>
    </source>
</evidence>
<evidence type="ECO:0000256" key="1">
    <source>
        <dbReference type="ARBA" id="ARBA00000915"/>
    </source>
</evidence>
<dbReference type="GO" id="GO:0000105">
    <property type="term" value="P:L-histidine biosynthetic process"/>
    <property type="evidence" value="ECO:0007669"/>
    <property type="project" value="UniProtKB-UniRule"/>
</dbReference>
<name>A0A1F6AS49_9BACT</name>
<dbReference type="InterPro" id="IPR013820">
    <property type="entry name" value="ATP_PRibTrfase_cat"/>
</dbReference>
<comment type="function">
    <text evidence="12">Catalyzes the condensation of ATP and 5-phosphoribose 1-diphosphate to form N'-(5'-phosphoribosyl)-ATP (PR-ATP). Has a crucial role in the pathway because the rate of histidine biosynthesis seems to be controlled primarily by regulation of HisG enzymatic activity.</text>
</comment>
<keyword evidence="7 15" id="KW-0328">Glycosyltransferase</keyword>
<evidence type="ECO:0000256" key="9">
    <source>
        <dbReference type="ARBA" id="ARBA00022741"/>
    </source>
</evidence>
<dbReference type="AlphaFoldDB" id="A0A1F6AS49"/>
<evidence type="ECO:0000259" key="14">
    <source>
        <dbReference type="Pfam" id="PF01634"/>
    </source>
</evidence>
<keyword evidence="5" id="KW-0963">Cytoplasm</keyword>
<comment type="pathway">
    <text evidence="3">Amino-acid biosynthesis; L-histidine biosynthesis; L-histidine from 5-phospho-alpha-D-ribose 1-diphosphate: step 1/9.</text>
</comment>
<comment type="caution">
    <text evidence="15">The sequence shown here is derived from an EMBL/GenBank/DDBJ whole genome shotgun (WGS) entry which is preliminary data.</text>
</comment>
<evidence type="ECO:0000256" key="10">
    <source>
        <dbReference type="ARBA" id="ARBA00022840"/>
    </source>
</evidence>
<protein>
    <recommendedName>
        <fullName evidence="4 13">ATP phosphoribosyltransferase</fullName>
        <ecNumber evidence="4 13">2.4.2.17</ecNumber>
    </recommendedName>
</protein>
<evidence type="ECO:0000256" key="6">
    <source>
        <dbReference type="ARBA" id="ARBA00022605"/>
    </source>
</evidence>
<dbReference type="UniPathway" id="UPA00031">
    <property type="reaction ID" value="UER00006"/>
</dbReference>
<evidence type="ECO:0000256" key="2">
    <source>
        <dbReference type="ARBA" id="ARBA00004496"/>
    </source>
</evidence>
<accession>A0A1F6AS49</accession>
<keyword evidence="11" id="KW-0368">Histidine biosynthesis</keyword>
<keyword evidence="9" id="KW-0547">Nucleotide-binding</keyword>
<dbReference type="SUPFAM" id="SSF53850">
    <property type="entry name" value="Periplasmic binding protein-like II"/>
    <property type="match status" value="1"/>
</dbReference>
<evidence type="ECO:0000256" key="11">
    <source>
        <dbReference type="ARBA" id="ARBA00023102"/>
    </source>
</evidence>
<dbReference type="InterPro" id="IPR001348">
    <property type="entry name" value="ATP_PRibTrfase_HisG"/>
</dbReference>
<proteinExistence type="predicted"/>
<evidence type="ECO:0000256" key="7">
    <source>
        <dbReference type="ARBA" id="ARBA00022676"/>
    </source>
</evidence>
<feature type="domain" description="ATP phosphoribosyltransferase catalytic" evidence="14">
    <location>
        <begin position="54"/>
        <end position="205"/>
    </location>
</feature>
<dbReference type="GO" id="GO:0003879">
    <property type="term" value="F:ATP phosphoribosyltransferase activity"/>
    <property type="evidence" value="ECO:0007669"/>
    <property type="project" value="UniProtKB-UniRule"/>
</dbReference>
<dbReference type="Proteomes" id="UP000176609">
    <property type="component" value="Unassembled WGS sequence"/>
</dbReference>
<gene>
    <name evidence="15" type="ORF">A2960_00095</name>
</gene>
<evidence type="ECO:0000256" key="8">
    <source>
        <dbReference type="ARBA" id="ARBA00022679"/>
    </source>
</evidence>
<dbReference type="PANTHER" id="PTHR21403:SF10">
    <property type="entry name" value="ATP PHOSPHORIBOSYLTRANSFERASE"/>
    <property type="match status" value="1"/>
</dbReference>
<dbReference type="EC" id="2.4.2.17" evidence="4 13"/>
<evidence type="ECO:0000256" key="13">
    <source>
        <dbReference type="NCBIfam" id="TIGR00070"/>
    </source>
</evidence>
<evidence type="ECO:0000256" key="5">
    <source>
        <dbReference type="ARBA" id="ARBA00022490"/>
    </source>
</evidence>
<dbReference type="NCBIfam" id="TIGR00070">
    <property type="entry name" value="hisG"/>
    <property type="match status" value="1"/>
</dbReference>
<evidence type="ECO:0000256" key="3">
    <source>
        <dbReference type="ARBA" id="ARBA00004667"/>
    </source>
</evidence>
<dbReference type="GO" id="GO:0005524">
    <property type="term" value="F:ATP binding"/>
    <property type="evidence" value="ECO:0007669"/>
    <property type="project" value="UniProtKB-KW"/>
</dbReference>
<dbReference type="PANTHER" id="PTHR21403">
    <property type="entry name" value="ATP PHOSPHORIBOSYLTRANSFERASE ATP-PRTASE"/>
    <property type="match status" value="1"/>
</dbReference>
<comment type="subcellular location">
    <subcellularLocation>
        <location evidence="2">Cytoplasm</location>
    </subcellularLocation>
</comment>
<sequence>MDPKNLLKVALPKGRLFSDVFNILLKAGFKLSKPPEKYFRVESKEKNILFKIFKNRDISPLVASGIYDLGFTSFDWIKENRVEVVELLDLRCGVVKIVAAIHRDVLVSKLLTKKVVCATEYVHIASEFLDGMKLKYNIIPTSGSSESYPPEDSDMIIDIYNTGETVKKNNLKIWQELFTSSLRLIVNPKIYEQKGREVNSFKEKLWIALKGKSF</sequence>
<evidence type="ECO:0000256" key="12">
    <source>
        <dbReference type="ARBA" id="ARBA00024861"/>
    </source>
</evidence>
<reference evidence="15 16" key="1">
    <citation type="journal article" date="2016" name="Nat. Commun.">
        <title>Thousands of microbial genomes shed light on interconnected biogeochemical processes in an aquifer system.</title>
        <authorList>
            <person name="Anantharaman K."/>
            <person name="Brown C.T."/>
            <person name="Hug L.A."/>
            <person name="Sharon I."/>
            <person name="Castelle C.J."/>
            <person name="Probst A.J."/>
            <person name="Thomas B.C."/>
            <person name="Singh A."/>
            <person name="Wilkins M.J."/>
            <person name="Karaoz U."/>
            <person name="Brodie E.L."/>
            <person name="Williams K.H."/>
            <person name="Hubbard S.S."/>
            <person name="Banfield J.F."/>
        </authorList>
    </citation>
    <scope>NUCLEOTIDE SEQUENCE [LARGE SCALE GENOMIC DNA]</scope>
</reference>
<dbReference type="EMBL" id="MFJR01000003">
    <property type="protein sequence ID" value="OGG27352.1"/>
    <property type="molecule type" value="Genomic_DNA"/>
</dbReference>
<comment type="catalytic activity">
    <reaction evidence="1">
        <text>1-(5-phospho-beta-D-ribosyl)-ATP + diphosphate = 5-phospho-alpha-D-ribose 1-diphosphate + ATP</text>
        <dbReference type="Rhea" id="RHEA:18473"/>
        <dbReference type="ChEBI" id="CHEBI:30616"/>
        <dbReference type="ChEBI" id="CHEBI:33019"/>
        <dbReference type="ChEBI" id="CHEBI:58017"/>
        <dbReference type="ChEBI" id="CHEBI:73183"/>
        <dbReference type="EC" id="2.4.2.17"/>
    </reaction>
</comment>